<protein>
    <submittedName>
        <fullName evidence="3">Exo-alpha-sialidase</fullName>
    </submittedName>
</protein>
<feature type="region of interest" description="Disordered" evidence="1">
    <location>
        <begin position="56"/>
        <end position="90"/>
    </location>
</feature>
<reference evidence="3 4" key="1">
    <citation type="submission" date="2020-10" db="EMBL/GenBank/DDBJ databases">
        <title>Ca. Dormibacterota MAGs.</title>
        <authorList>
            <person name="Montgomery K."/>
        </authorList>
    </citation>
    <scope>NUCLEOTIDE SEQUENCE [LARGE SCALE GENOMIC DNA]</scope>
    <source>
        <strain evidence="3">Mitchell_Peninsula_5</strain>
    </source>
</reference>
<gene>
    <name evidence="3" type="ORF">JF887_07090</name>
</gene>
<accession>A0A934KLT1</accession>
<feature type="signal peptide" evidence="2">
    <location>
        <begin position="1"/>
        <end position="30"/>
    </location>
</feature>
<dbReference type="SUPFAM" id="SSF50939">
    <property type="entry name" value="Sialidases"/>
    <property type="match status" value="1"/>
</dbReference>
<name>A0A934KLT1_9BACT</name>
<dbReference type="EMBL" id="JAEKNN010000030">
    <property type="protein sequence ID" value="MBJ7609183.1"/>
    <property type="molecule type" value="Genomic_DNA"/>
</dbReference>
<evidence type="ECO:0000313" key="4">
    <source>
        <dbReference type="Proteomes" id="UP000614410"/>
    </source>
</evidence>
<dbReference type="InterPro" id="IPR036278">
    <property type="entry name" value="Sialidase_sf"/>
</dbReference>
<dbReference type="CDD" id="cd15482">
    <property type="entry name" value="Sialidase_non-viral"/>
    <property type="match status" value="2"/>
</dbReference>
<dbReference type="Proteomes" id="UP000614410">
    <property type="component" value="Unassembled WGS sequence"/>
</dbReference>
<feature type="chain" id="PRO_5037143747" evidence="2">
    <location>
        <begin position="31"/>
        <end position="681"/>
    </location>
</feature>
<evidence type="ECO:0000313" key="3">
    <source>
        <dbReference type="EMBL" id="MBJ7609183.1"/>
    </source>
</evidence>
<keyword evidence="2" id="KW-0732">Signal</keyword>
<organism evidence="3 4">
    <name type="scientific">Candidatus Amunia macphersoniae</name>
    <dbReference type="NCBI Taxonomy" id="3127014"/>
    <lineage>
        <taxon>Bacteria</taxon>
        <taxon>Bacillati</taxon>
        <taxon>Candidatus Dormiibacterota</taxon>
        <taxon>Candidatus Dormibacteria</taxon>
        <taxon>Candidatus Aeolococcales</taxon>
        <taxon>Candidatus Aeolococcaceae</taxon>
        <taxon>Candidatus Amunia</taxon>
    </lineage>
</organism>
<sequence length="681" mass="71522">MKRRVAVMMIVAAALAAGSLTLGGAQPVRASFGYQSLNTIQKRLVSSALIAVLGPSSSGGQGQAAVNGDSSGDGADGAPNGAPAGFNPSSAAGGSPANYFPSGSGQCSANHGSNNVKVNTNCLNISDADLQGRGQANNETSIAQDPFQPSHIVASNNDYVRGDGTCGASYSLDGGRTWNNSTVPNSFTRGTSFGSAARQYWQGGGDTSVAWDTRGNAYLSCQLFNRGTVASNNPDQSSTFVVFRSTANGGASWNFPGREVEAFAQPKGGPVLEDKQLMAVDNHVSSPFRDRVYVTYTEFAANGTAYIYERYSQDYGQTFSPRTLVSANSSLCPTTFGLPTPNGNCNQNQFSQPFVGKDGALYVGYNNFNNALNGPKDNRNQILLAKSTDGGSTFSAPVKVSDYYDLPDCDTYQGPRSDPGRACVPEKAGTSNSVFRAINYSSGQANPTNAAQVVVTVGSYINKDSRESNGCSPAGFAANGDNLYSGVKTQGACNNKILVSVSNDGGRTFSGATVDPRHQAMVTNGEDQRGTDQFWQWTAFTSKGAFASSYYDRQYGNDETTGASDITLTTASELDDSKGLDDAGQQRVTSSSMPPPTQFPNRKGAGVFYGDYSGLTAVDDIHPLWSDTRSLDLFICPTTATGPGNPPKICKGIEPNGLTANDQDIYTSALGPATDNIRTTK</sequence>
<evidence type="ECO:0000256" key="1">
    <source>
        <dbReference type="SAM" id="MobiDB-lite"/>
    </source>
</evidence>
<comment type="caution">
    <text evidence="3">The sequence shown here is derived from an EMBL/GenBank/DDBJ whole genome shotgun (WGS) entry which is preliminary data.</text>
</comment>
<dbReference type="AlphaFoldDB" id="A0A934KLT1"/>
<proteinExistence type="predicted"/>
<dbReference type="Gene3D" id="2.120.10.10">
    <property type="match status" value="1"/>
</dbReference>
<evidence type="ECO:0000256" key="2">
    <source>
        <dbReference type="SAM" id="SignalP"/>
    </source>
</evidence>
<feature type="compositionally biased region" description="Low complexity" evidence="1">
    <location>
        <begin position="63"/>
        <end position="89"/>
    </location>
</feature>
<feature type="region of interest" description="Disordered" evidence="1">
    <location>
        <begin position="570"/>
        <end position="601"/>
    </location>
</feature>